<dbReference type="Proteomes" id="UP000008536">
    <property type="component" value="Chromosome F"/>
</dbReference>
<evidence type="ECO:0000256" key="3">
    <source>
        <dbReference type="ARBA" id="ARBA00022989"/>
    </source>
</evidence>
<name>C5DXF5_ZYGRC</name>
<dbReference type="GO" id="GO:0015244">
    <property type="term" value="F:fluconazole transmembrane transporter activity"/>
    <property type="evidence" value="ECO:0007669"/>
    <property type="project" value="TreeGrafter"/>
</dbReference>
<dbReference type="PANTHER" id="PTHR23502">
    <property type="entry name" value="MAJOR FACILITATOR SUPERFAMILY"/>
    <property type="match status" value="1"/>
</dbReference>
<feature type="transmembrane region" description="Helical" evidence="6">
    <location>
        <begin position="200"/>
        <end position="222"/>
    </location>
</feature>
<dbReference type="PROSITE" id="PS50850">
    <property type="entry name" value="MFS"/>
    <property type="match status" value="1"/>
</dbReference>
<dbReference type="HOGENOM" id="CLU_008455_11_1_1"/>
<dbReference type="InterPro" id="IPR036259">
    <property type="entry name" value="MFS_trans_sf"/>
</dbReference>
<dbReference type="InterPro" id="IPR011701">
    <property type="entry name" value="MFS"/>
</dbReference>
<feature type="transmembrane region" description="Helical" evidence="6">
    <location>
        <begin position="137"/>
        <end position="162"/>
    </location>
</feature>
<feature type="transmembrane region" description="Helical" evidence="6">
    <location>
        <begin position="452"/>
        <end position="473"/>
    </location>
</feature>
<dbReference type="InParanoid" id="C5DXF5"/>
<evidence type="ECO:0000256" key="5">
    <source>
        <dbReference type="SAM" id="MobiDB-lite"/>
    </source>
</evidence>
<feature type="compositionally biased region" description="Basic and acidic residues" evidence="5">
    <location>
        <begin position="57"/>
        <end position="67"/>
    </location>
</feature>
<dbReference type="Gene3D" id="1.20.1250.20">
    <property type="entry name" value="MFS general substrate transporter like domains"/>
    <property type="match status" value="1"/>
</dbReference>
<feature type="transmembrane region" description="Helical" evidence="6">
    <location>
        <begin position="234"/>
        <end position="257"/>
    </location>
</feature>
<gene>
    <name evidence="8" type="ordered locus">ZYRO0F04642g</name>
</gene>
<dbReference type="RefSeq" id="XP_002497399.1">
    <property type="nucleotide sequence ID" value="XM_002497354.1"/>
</dbReference>
<feature type="domain" description="Major facilitator superfamily (MFS) profile" evidence="7">
    <location>
        <begin position="107"/>
        <end position="544"/>
    </location>
</feature>
<evidence type="ECO:0000259" key="7">
    <source>
        <dbReference type="PROSITE" id="PS50850"/>
    </source>
</evidence>
<keyword evidence="9" id="KW-1185">Reference proteome</keyword>
<dbReference type="GO" id="GO:1990961">
    <property type="term" value="P:xenobiotic detoxification by transmembrane export across the plasma membrane"/>
    <property type="evidence" value="ECO:0007669"/>
    <property type="project" value="TreeGrafter"/>
</dbReference>
<feature type="transmembrane region" description="Helical" evidence="6">
    <location>
        <begin position="263"/>
        <end position="284"/>
    </location>
</feature>
<dbReference type="PANTHER" id="PTHR23502:SF23">
    <property type="entry name" value="FLUCONAZOLE RESISTANCE PROTEIN 1"/>
    <property type="match status" value="1"/>
</dbReference>
<evidence type="ECO:0000313" key="9">
    <source>
        <dbReference type="Proteomes" id="UP000008536"/>
    </source>
</evidence>
<evidence type="ECO:0000256" key="1">
    <source>
        <dbReference type="ARBA" id="ARBA00004141"/>
    </source>
</evidence>
<dbReference type="FunFam" id="1.20.1250.20:FF:000011">
    <property type="entry name" value="MFS multidrug transporter, putative"/>
    <property type="match status" value="1"/>
</dbReference>
<feature type="transmembrane region" description="Helical" evidence="6">
    <location>
        <begin position="515"/>
        <end position="535"/>
    </location>
</feature>
<evidence type="ECO:0000256" key="4">
    <source>
        <dbReference type="ARBA" id="ARBA00023136"/>
    </source>
</evidence>
<dbReference type="SUPFAM" id="SSF103473">
    <property type="entry name" value="MFS general substrate transporter"/>
    <property type="match status" value="1"/>
</dbReference>
<evidence type="ECO:0000256" key="6">
    <source>
        <dbReference type="SAM" id="Phobius"/>
    </source>
</evidence>
<dbReference type="InterPro" id="IPR020846">
    <property type="entry name" value="MFS_dom"/>
</dbReference>
<evidence type="ECO:0000313" key="8">
    <source>
        <dbReference type="EMBL" id="CAR28466.1"/>
    </source>
</evidence>
<keyword evidence="3 6" id="KW-1133">Transmembrane helix</keyword>
<dbReference type="EMBL" id="CU928178">
    <property type="protein sequence ID" value="CAR28466.1"/>
    <property type="molecule type" value="Genomic_DNA"/>
</dbReference>
<feature type="transmembrane region" description="Helical" evidence="6">
    <location>
        <begin position="341"/>
        <end position="360"/>
    </location>
</feature>
<keyword evidence="2 6" id="KW-0812">Transmembrane</keyword>
<dbReference type="KEGG" id="zro:ZYRO0F04642g"/>
<accession>C5DXF5</accession>
<dbReference type="GO" id="GO:0005886">
    <property type="term" value="C:plasma membrane"/>
    <property type="evidence" value="ECO:0007669"/>
    <property type="project" value="UniProtKB-ARBA"/>
</dbReference>
<feature type="transmembrane region" description="Helical" evidence="6">
    <location>
        <begin position="380"/>
        <end position="400"/>
    </location>
</feature>
<dbReference type="CDD" id="cd17323">
    <property type="entry name" value="MFS_Tpo1_MDR_like"/>
    <property type="match status" value="1"/>
</dbReference>
<comment type="subcellular location">
    <subcellularLocation>
        <location evidence="1">Membrane</location>
        <topology evidence="1">Multi-pass membrane protein</topology>
    </subcellularLocation>
</comment>
<evidence type="ECO:0000256" key="2">
    <source>
        <dbReference type="ARBA" id="ARBA00022692"/>
    </source>
</evidence>
<dbReference type="AlphaFoldDB" id="C5DXF5"/>
<keyword evidence="4 6" id="KW-0472">Membrane</keyword>
<protein>
    <submittedName>
        <fullName evidence="8">ZYRO0F04642p</fullName>
    </submittedName>
</protein>
<dbReference type="FunCoup" id="C5DXF5">
    <property type="interactions" value="22"/>
</dbReference>
<dbReference type="Pfam" id="PF07690">
    <property type="entry name" value="MFS_1"/>
    <property type="match status" value="1"/>
</dbReference>
<sequence>MYTETFRNTFVLDLLEYFNIVRILQEPTAASISDDSQRTLHEAPYSDLEANGSNGSIDHDEREKRETGGNIELGGVPQQKDPFLVEYTGPDDPERPVNWPLSKKAIVAFQVQLLTCVTYMGTAIYTPGQEEIQKAFGVGHVVATLNLSMYILGFGLGPMFFSPLSEFAIFGRQQLYIITLFLFSMLQIGCALVDNIAGLVILRFITGILCSPSLSTGAATISEIVTPPFVPVMIGMWSIGAVAAPAIGPILGAAMLVAKNWRFMFWLLMWITSGALIILSLFFPETYEENVLYRRCKRIQKTTGDNRYFTAKSKEESKLSIKDITINALWRPIEIIVKEPIVLALDTYLALAYGTFYLFFEAFPIVFLRIYHFTPVELGLSYLGFVVSSFIAYGVSLSFFRLFLPRIIKKGEFRPEKLLILAMWVCWCGPAALFIFGWTASVHWILPIMSELFWGLFLFNLFQAIFSYLAMSYPKYTASVFAGNGLFRSGFACSFPLFGQAMYDNLAIKGYPVAWGSSLLGFITIGLGFLPFILYKTGPYLRSKSSFTG</sequence>
<reference evidence="8 9" key="1">
    <citation type="journal article" date="2009" name="Genome Res.">
        <title>Comparative genomics of protoploid Saccharomycetaceae.</title>
        <authorList>
            <consortium name="The Genolevures Consortium"/>
            <person name="Souciet J.-L."/>
            <person name="Dujon B."/>
            <person name="Gaillardin C."/>
            <person name="Johnston M."/>
            <person name="Baret P.V."/>
            <person name="Cliften P."/>
            <person name="Sherman D.J."/>
            <person name="Weissenbach J."/>
            <person name="Westhof E."/>
            <person name="Wincker P."/>
            <person name="Jubin C."/>
            <person name="Poulain J."/>
            <person name="Barbe V."/>
            <person name="Segurens B."/>
            <person name="Artiguenave F."/>
            <person name="Anthouard V."/>
            <person name="Vacherie B."/>
            <person name="Val M.-E."/>
            <person name="Fulton R.S."/>
            <person name="Minx P."/>
            <person name="Wilson R."/>
            <person name="Durrens P."/>
            <person name="Jean G."/>
            <person name="Marck C."/>
            <person name="Martin T."/>
            <person name="Nikolski M."/>
            <person name="Rolland T."/>
            <person name="Seret M.-L."/>
            <person name="Casaregola S."/>
            <person name="Despons L."/>
            <person name="Fairhead C."/>
            <person name="Fischer G."/>
            <person name="Lafontaine I."/>
            <person name="Leh V."/>
            <person name="Lemaire M."/>
            <person name="de Montigny J."/>
            <person name="Neuveglise C."/>
            <person name="Thierry A."/>
            <person name="Blanc-Lenfle I."/>
            <person name="Bleykasten C."/>
            <person name="Diffels J."/>
            <person name="Fritsch E."/>
            <person name="Frangeul L."/>
            <person name="Goeffon A."/>
            <person name="Jauniaux N."/>
            <person name="Kachouri-Lafond R."/>
            <person name="Payen C."/>
            <person name="Potier S."/>
            <person name="Pribylova L."/>
            <person name="Ozanne C."/>
            <person name="Richard G.-F."/>
            <person name="Sacerdot C."/>
            <person name="Straub M.-L."/>
            <person name="Talla E."/>
        </authorList>
    </citation>
    <scope>NUCLEOTIDE SEQUENCE [LARGE SCALE GENOMIC DNA]</scope>
    <source>
        <strain evidence="8 9">ATCC 2623 / CBS 732 / BCRC 21506 / NBRC 1130 / NCYC 568 / NRRL Y-229</strain>
    </source>
</reference>
<feature type="transmembrane region" description="Helical" evidence="6">
    <location>
        <begin position="174"/>
        <end position="194"/>
    </location>
</feature>
<dbReference type="GeneID" id="8205158"/>
<organism evidence="8 9">
    <name type="scientific">Zygosaccharomyces rouxii (strain ATCC 2623 / CBS 732 / NBRC 1130 / NCYC 568 / NRRL Y-229)</name>
    <dbReference type="NCBI Taxonomy" id="559307"/>
    <lineage>
        <taxon>Eukaryota</taxon>
        <taxon>Fungi</taxon>
        <taxon>Dikarya</taxon>
        <taxon>Ascomycota</taxon>
        <taxon>Saccharomycotina</taxon>
        <taxon>Saccharomycetes</taxon>
        <taxon>Saccharomycetales</taxon>
        <taxon>Saccharomycetaceae</taxon>
        <taxon>Zygosaccharomyces</taxon>
    </lineage>
</organism>
<feature type="transmembrane region" description="Helical" evidence="6">
    <location>
        <begin position="421"/>
        <end position="446"/>
    </location>
</feature>
<proteinExistence type="predicted"/>
<feature type="region of interest" description="Disordered" evidence="5">
    <location>
        <begin position="43"/>
        <end position="77"/>
    </location>
</feature>